<dbReference type="PANTHER" id="PTHR47306:SF2">
    <property type="entry name" value="CORE-BINDING (CB) DOMAIN-CONTAINING PROTEIN"/>
    <property type="match status" value="1"/>
</dbReference>
<dbReference type="Proteomes" id="UP001634394">
    <property type="component" value="Unassembled WGS sequence"/>
</dbReference>
<accession>A0ABD3UZQ7</accession>
<organism evidence="3 5">
    <name type="scientific">Sinanodonta woodiana</name>
    <name type="common">Chinese pond mussel</name>
    <name type="synonym">Anodonta woodiana</name>
    <dbReference type="NCBI Taxonomy" id="1069815"/>
    <lineage>
        <taxon>Eukaryota</taxon>
        <taxon>Metazoa</taxon>
        <taxon>Spiralia</taxon>
        <taxon>Lophotrochozoa</taxon>
        <taxon>Mollusca</taxon>
        <taxon>Bivalvia</taxon>
        <taxon>Autobranchia</taxon>
        <taxon>Heteroconchia</taxon>
        <taxon>Palaeoheterodonta</taxon>
        <taxon>Unionida</taxon>
        <taxon>Unionoidea</taxon>
        <taxon>Unionidae</taxon>
        <taxon>Unioninae</taxon>
        <taxon>Sinanodonta</taxon>
    </lineage>
</organism>
<evidence type="ECO:0000313" key="2">
    <source>
        <dbReference type="EMBL" id="KAL3854220.1"/>
    </source>
</evidence>
<protein>
    <submittedName>
        <fullName evidence="3">Uncharacterized protein</fullName>
    </submittedName>
</protein>
<dbReference type="EMBL" id="JBJQND010000014">
    <property type="protein sequence ID" value="KAL3854220.1"/>
    <property type="molecule type" value="Genomic_DNA"/>
</dbReference>
<gene>
    <name evidence="1" type="ORF">ACJMK2_013496</name>
    <name evidence="2" type="ORF">ACJMK2_013497</name>
    <name evidence="3" type="ORF">ACJMK2_013498</name>
    <name evidence="4" type="ORF">ACJMK2_013499</name>
</gene>
<dbReference type="EMBL" id="JBJQND010000014">
    <property type="protein sequence ID" value="KAL3854219.1"/>
    <property type="molecule type" value="Genomic_DNA"/>
</dbReference>
<keyword evidence="5" id="KW-1185">Reference proteome</keyword>
<evidence type="ECO:0000313" key="3">
    <source>
        <dbReference type="EMBL" id="KAL3854221.1"/>
    </source>
</evidence>
<sequence length="239" mass="27157">MYRNQLVANVNRVLYKLHPAYANPDILADTAALQKYFDSFPSCLAASSEANYIKALNIFLGYCSQTSEVREKYTKLIESMGYIRECLGSIRTALSKSTSRRMAERKASQFRGDCKTIPITDILNCVDVLKDKYIKYLDHKRIHHMQLKSLNTYFNAVITLKNAQRPSVFSNMQLHEFQSPVRIETSTGAVRLSVGVVDHKTASTQLATVSFTETEYEEVRKYIKSAPVLPRLTVQPLCL</sequence>
<dbReference type="EMBL" id="JBJQND010000014">
    <property type="protein sequence ID" value="KAL3854222.1"/>
    <property type="molecule type" value="Genomic_DNA"/>
</dbReference>
<comment type="caution">
    <text evidence="3">The sequence shown here is derived from an EMBL/GenBank/DDBJ whole genome shotgun (WGS) entry which is preliminary data.</text>
</comment>
<evidence type="ECO:0000313" key="1">
    <source>
        <dbReference type="EMBL" id="KAL3854219.1"/>
    </source>
</evidence>
<dbReference type="AlphaFoldDB" id="A0ABD3UZQ7"/>
<name>A0ABD3UZQ7_SINWO</name>
<proteinExistence type="predicted"/>
<reference evidence="3 5" key="1">
    <citation type="submission" date="2024-11" db="EMBL/GenBank/DDBJ databases">
        <title>Chromosome-level genome assembly of the freshwater bivalve Anodonta woodiana.</title>
        <authorList>
            <person name="Chen X."/>
        </authorList>
    </citation>
    <scope>NUCLEOTIDE SEQUENCE [LARGE SCALE GENOMIC DNA]</scope>
    <source>
        <strain evidence="3">MN2024</strain>
        <tissue evidence="3">Gills</tissue>
    </source>
</reference>
<dbReference type="EMBL" id="JBJQND010000014">
    <property type="protein sequence ID" value="KAL3854221.1"/>
    <property type="molecule type" value="Genomic_DNA"/>
</dbReference>
<dbReference type="PANTHER" id="PTHR47306">
    <property type="entry name" value="SI:CH211-178J18.4-RELATED"/>
    <property type="match status" value="1"/>
</dbReference>
<evidence type="ECO:0000313" key="5">
    <source>
        <dbReference type="Proteomes" id="UP001634394"/>
    </source>
</evidence>
<evidence type="ECO:0000313" key="4">
    <source>
        <dbReference type="EMBL" id="KAL3854222.1"/>
    </source>
</evidence>